<dbReference type="RefSeq" id="WP_021618672.1">
    <property type="nucleotide sequence ID" value="NZ_KE952646.1"/>
</dbReference>
<keyword evidence="1" id="KW-1133">Transmembrane helix</keyword>
<dbReference type="Proteomes" id="UP000016519">
    <property type="component" value="Unassembled WGS sequence"/>
</dbReference>
<dbReference type="AlphaFoldDB" id="U1R6Y2"/>
<keyword evidence="3" id="KW-1185">Reference proteome</keyword>
<protein>
    <submittedName>
        <fullName evidence="2">Uncharacterized protein</fullName>
    </submittedName>
</protein>
<sequence>MFIDTLQARKELQDNRYKHIGSLVGLIVCGVMSLGSFFYLLTGNAMDHPLNSIFAFFVYVTASFMTIMLVVVMLSDKRSGEDDDGE</sequence>
<keyword evidence="1" id="KW-0812">Transmembrane</keyword>
<dbReference type="PATRIC" id="fig|1321816.3.peg.1378"/>
<comment type="caution">
    <text evidence="2">The sequence shown here is derived from an EMBL/GenBank/DDBJ whole genome shotgun (WGS) entry which is preliminary data.</text>
</comment>
<dbReference type="HOGENOM" id="CLU_2490941_0_0_11"/>
<organism evidence="2 3">
    <name type="scientific">Alloscardovia omnicolens F0580</name>
    <dbReference type="NCBI Taxonomy" id="1321816"/>
    <lineage>
        <taxon>Bacteria</taxon>
        <taxon>Bacillati</taxon>
        <taxon>Actinomycetota</taxon>
        <taxon>Actinomycetes</taxon>
        <taxon>Bifidobacteriales</taxon>
        <taxon>Bifidobacteriaceae</taxon>
        <taxon>Alloscardovia</taxon>
    </lineage>
</organism>
<gene>
    <name evidence="2" type="ORF">HMPREF9244_01561</name>
</gene>
<evidence type="ECO:0000256" key="1">
    <source>
        <dbReference type="SAM" id="Phobius"/>
    </source>
</evidence>
<name>U1R6Y2_9BIFI</name>
<keyword evidence="1" id="KW-0472">Membrane</keyword>
<dbReference type="EMBL" id="AWSI01000041">
    <property type="protein sequence ID" value="ERH29761.1"/>
    <property type="molecule type" value="Genomic_DNA"/>
</dbReference>
<accession>U1R6Y2</accession>
<evidence type="ECO:0000313" key="3">
    <source>
        <dbReference type="Proteomes" id="UP000016519"/>
    </source>
</evidence>
<evidence type="ECO:0000313" key="2">
    <source>
        <dbReference type="EMBL" id="ERH29761.1"/>
    </source>
</evidence>
<reference evidence="2 3" key="1">
    <citation type="submission" date="2013-08" db="EMBL/GenBank/DDBJ databases">
        <authorList>
            <person name="Weinstock G."/>
            <person name="Sodergren E."/>
            <person name="Wylie T."/>
            <person name="Fulton L."/>
            <person name="Fulton R."/>
            <person name="Fronick C."/>
            <person name="O'Laughlin M."/>
            <person name="Godfrey J."/>
            <person name="Miner T."/>
            <person name="Herter B."/>
            <person name="Appelbaum E."/>
            <person name="Cordes M."/>
            <person name="Lek S."/>
            <person name="Wollam A."/>
            <person name="Pepin K.H."/>
            <person name="Palsikar V.B."/>
            <person name="Mitreva M."/>
            <person name="Wilson R.K."/>
        </authorList>
    </citation>
    <scope>NUCLEOTIDE SEQUENCE [LARGE SCALE GENOMIC DNA]</scope>
    <source>
        <strain evidence="2 3">F0580</strain>
    </source>
</reference>
<feature type="transmembrane region" description="Helical" evidence="1">
    <location>
        <begin position="20"/>
        <end position="41"/>
    </location>
</feature>
<proteinExistence type="predicted"/>
<feature type="transmembrane region" description="Helical" evidence="1">
    <location>
        <begin position="53"/>
        <end position="74"/>
    </location>
</feature>